<keyword evidence="2" id="KW-0378">Hydrolase</keyword>
<feature type="chain" id="PRO_5010708281" evidence="3">
    <location>
        <begin position="32"/>
        <end position="270"/>
    </location>
</feature>
<keyword evidence="1" id="KW-0479">Metal-binding</keyword>
<dbReference type="Pfam" id="PF01522">
    <property type="entry name" value="Polysacc_deac_1"/>
    <property type="match status" value="1"/>
</dbReference>
<dbReference type="Gene3D" id="3.20.20.370">
    <property type="entry name" value="Glycoside hydrolase/deacetylase"/>
    <property type="match status" value="1"/>
</dbReference>
<dbReference type="EMBL" id="CP020557">
    <property type="protein sequence ID" value="ARF67699.1"/>
    <property type="molecule type" value="Genomic_DNA"/>
</dbReference>
<evidence type="ECO:0000313" key="6">
    <source>
        <dbReference type="Proteomes" id="UP000192727"/>
    </source>
</evidence>
<feature type="domain" description="NodB homology" evidence="4">
    <location>
        <begin position="68"/>
        <end position="250"/>
    </location>
</feature>
<evidence type="ECO:0000259" key="4">
    <source>
        <dbReference type="PROSITE" id="PS51677"/>
    </source>
</evidence>
<dbReference type="InterPro" id="IPR002509">
    <property type="entry name" value="NODB_dom"/>
</dbReference>
<dbReference type="PANTHER" id="PTHR10587">
    <property type="entry name" value="GLYCOSYL TRANSFERASE-RELATED"/>
    <property type="match status" value="1"/>
</dbReference>
<dbReference type="InterPro" id="IPR050248">
    <property type="entry name" value="Polysacc_deacetylase_ArnD"/>
</dbReference>
<evidence type="ECO:0000313" key="5">
    <source>
        <dbReference type="EMBL" id="ARF67699.1"/>
    </source>
</evidence>
<reference evidence="5 6" key="1">
    <citation type="submission" date="2017-03" db="EMBL/GenBank/DDBJ databases">
        <title>Paenibacillus larvae genome sequencing.</title>
        <authorList>
            <person name="Dingman D.W."/>
        </authorList>
    </citation>
    <scope>NUCLEOTIDE SEQUENCE [LARGE SCALE GENOMIC DNA]</scope>
    <source>
        <strain evidence="5 6">SAG 10367</strain>
    </source>
</reference>
<gene>
    <name evidence="5" type="ORF">B7C51_07470</name>
</gene>
<dbReference type="GO" id="GO:0046872">
    <property type="term" value="F:metal ion binding"/>
    <property type="evidence" value="ECO:0007669"/>
    <property type="project" value="UniProtKB-KW"/>
</dbReference>
<sequence length="270" mass="30822">MNKGDLYMRRTFVITILALVLFSTASFPAHAGFSDKDKEVNMLYGPVKGRDYFEPRGDIVWEVPMGKKMMALTFDDGPDPDETVQILDLLKQYEAKATFFLIGNRVIRYPDLVKREASEGHELANHTYSHAYFNRASKERMIKEIKDAEEAIFQASGVHTCLFRPPGGYYNQILVDVCKANNYTPILWSWHQDTVDWKTPGVKKIVNKVLNNARGGDIVLFHDHVEGSTQTIEALKQILPELKKRGFRFVTVSELMGQRNLNQAKPLNKP</sequence>
<evidence type="ECO:0000256" key="2">
    <source>
        <dbReference type="ARBA" id="ARBA00022801"/>
    </source>
</evidence>
<evidence type="ECO:0000256" key="3">
    <source>
        <dbReference type="SAM" id="SignalP"/>
    </source>
</evidence>
<name>A0A1V0UQZ2_9BACL</name>
<keyword evidence="3" id="KW-0732">Signal</keyword>
<dbReference type="PANTHER" id="PTHR10587:SF133">
    <property type="entry name" value="CHITIN DEACETYLASE 1-RELATED"/>
    <property type="match status" value="1"/>
</dbReference>
<dbReference type="AlphaFoldDB" id="A0A1V0UQZ2"/>
<dbReference type="SUPFAM" id="SSF88713">
    <property type="entry name" value="Glycoside hydrolase/deacetylase"/>
    <property type="match status" value="1"/>
</dbReference>
<proteinExistence type="predicted"/>
<dbReference type="CDD" id="cd10917">
    <property type="entry name" value="CE4_NodB_like_6s_7s"/>
    <property type="match status" value="1"/>
</dbReference>
<organism evidence="5 6">
    <name type="scientific">Paenibacillus larvae subsp. pulvifaciens</name>
    <dbReference type="NCBI Taxonomy" id="1477"/>
    <lineage>
        <taxon>Bacteria</taxon>
        <taxon>Bacillati</taxon>
        <taxon>Bacillota</taxon>
        <taxon>Bacilli</taxon>
        <taxon>Bacillales</taxon>
        <taxon>Paenibacillaceae</taxon>
        <taxon>Paenibacillus</taxon>
    </lineage>
</organism>
<evidence type="ECO:0000256" key="1">
    <source>
        <dbReference type="ARBA" id="ARBA00022723"/>
    </source>
</evidence>
<protein>
    <submittedName>
        <fullName evidence="5">Polysaccharide deacetylase</fullName>
    </submittedName>
</protein>
<dbReference type="GO" id="GO:0016810">
    <property type="term" value="F:hydrolase activity, acting on carbon-nitrogen (but not peptide) bonds"/>
    <property type="evidence" value="ECO:0007669"/>
    <property type="project" value="InterPro"/>
</dbReference>
<dbReference type="GO" id="GO:0005975">
    <property type="term" value="P:carbohydrate metabolic process"/>
    <property type="evidence" value="ECO:0007669"/>
    <property type="project" value="InterPro"/>
</dbReference>
<feature type="signal peptide" evidence="3">
    <location>
        <begin position="1"/>
        <end position="31"/>
    </location>
</feature>
<accession>A0A1V0UQZ2</accession>
<dbReference type="Proteomes" id="UP000192727">
    <property type="component" value="Chromosome"/>
</dbReference>
<dbReference type="GO" id="GO:0016020">
    <property type="term" value="C:membrane"/>
    <property type="evidence" value="ECO:0007669"/>
    <property type="project" value="TreeGrafter"/>
</dbReference>
<dbReference type="InterPro" id="IPR011330">
    <property type="entry name" value="Glyco_hydro/deAcase_b/a-brl"/>
</dbReference>
<dbReference type="PROSITE" id="PS51677">
    <property type="entry name" value="NODB"/>
    <property type="match status" value="1"/>
</dbReference>